<protein>
    <submittedName>
        <fullName evidence="2">Uncharacterized protein</fullName>
    </submittedName>
</protein>
<keyword evidence="1" id="KW-1133">Transmembrane helix</keyword>
<dbReference type="EMBL" id="BMFA01000003">
    <property type="protein sequence ID" value="GGB42303.1"/>
    <property type="molecule type" value="Genomic_DNA"/>
</dbReference>
<feature type="transmembrane region" description="Helical" evidence="1">
    <location>
        <begin position="6"/>
        <end position="28"/>
    </location>
</feature>
<dbReference type="AlphaFoldDB" id="A0A916WZ92"/>
<keyword evidence="1" id="KW-0472">Membrane</keyword>
<name>A0A916WZ92_9HYPH</name>
<accession>A0A916WZ92</accession>
<keyword evidence="3" id="KW-1185">Reference proteome</keyword>
<organism evidence="2 3">
    <name type="scientific">Roseibium aquae</name>
    <dbReference type="NCBI Taxonomy" id="1323746"/>
    <lineage>
        <taxon>Bacteria</taxon>
        <taxon>Pseudomonadati</taxon>
        <taxon>Pseudomonadota</taxon>
        <taxon>Alphaproteobacteria</taxon>
        <taxon>Hyphomicrobiales</taxon>
        <taxon>Stappiaceae</taxon>
        <taxon>Roseibium</taxon>
    </lineage>
</organism>
<keyword evidence="1" id="KW-0812">Transmembrane</keyword>
<evidence type="ECO:0000313" key="3">
    <source>
        <dbReference type="Proteomes" id="UP000605148"/>
    </source>
</evidence>
<comment type="caution">
    <text evidence="2">The sequence shown here is derived from an EMBL/GenBank/DDBJ whole genome shotgun (WGS) entry which is preliminary data.</text>
</comment>
<proteinExistence type="predicted"/>
<reference evidence="2" key="2">
    <citation type="submission" date="2020-09" db="EMBL/GenBank/DDBJ databases">
        <authorList>
            <person name="Sun Q."/>
            <person name="Zhou Y."/>
        </authorList>
    </citation>
    <scope>NUCLEOTIDE SEQUENCE</scope>
    <source>
        <strain evidence="2">CGMCC 1.12426</strain>
    </source>
</reference>
<sequence>MMAILVKLIPLIGLSASFTASEIGFFAVQKQLESEERTGWLASENRAMLLTFGLFALFTVSFFGTFMAAMSLPFSPMTDVAIGLAAVTAATLAAYGIFGFATKRTSAKAVRAIAGK</sequence>
<evidence type="ECO:0000313" key="2">
    <source>
        <dbReference type="EMBL" id="GGB42303.1"/>
    </source>
</evidence>
<reference evidence="2" key="1">
    <citation type="journal article" date="2014" name="Int. J. Syst. Evol. Microbiol.">
        <title>Complete genome sequence of Corynebacterium casei LMG S-19264T (=DSM 44701T), isolated from a smear-ripened cheese.</title>
        <authorList>
            <consortium name="US DOE Joint Genome Institute (JGI-PGF)"/>
            <person name="Walter F."/>
            <person name="Albersmeier A."/>
            <person name="Kalinowski J."/>
            <person name="Ruckert C."/>
        </authorList>
    </citation>
    <scope>NUCLEOTIDE SEQUENCE</scope>
    <source>
        <strain evidence="2">CGMCC 1.12426</strain>
    </source>
</reference>
<dbReference type="Proteomes" id="UP000605148">
    <property type="component" value="Unassembled WGS sequence"/>
</dbReference>
<feature type="transmembrane region" description="Helical" evidence="1">
    <location>
        <begin position="80"/>
        <end position="101"/>
    </location>
</feature>
<evidence type="ECO:0000256" key="1">
    <source>
        <dbReference type="SAM" id="Phobius"/>
    </source>
</evidence>
<gene>
    <name evidence="2" type="ORF">GCM10011316_12750</name>
</gene>
<feature type="transmembrane region" description="Helical" evidence="1">
    <location>
        <begin position="49"/>
        <end position="74"/>
    </location>
</feature>